<dbReference type="Gene3D" id="2.30.29.30">
    <property type="entry name" value="Pleckstrin-homology domain (PH domain)/Phosphotyrosine-binding domain (PTB)"/>
    <property type="match status" value="1"/>
</dbReference>
<sequence length="174" mass="20020">MIFPIVFKDDEEKKATNLRVIRRILSDTVLDYDLVIPACSVYQAFKNEWQKLRIYGPLFVLSLSDFPQPLIFILNTTSFDNPENFRLMYDRETSSIRNDGAKVFIKIKENNNNSTKQFCISADSPNDGHMLASCLLKSQGGFSPFYRRAAPADGSFDFTKDPTVRHLFKAFTKR</sequence>
<dbReference type="VEuPathDB" id="TrichDB:TRFO_26780"/>
<keyword evidence="5" id="KW-1185">Reference proteome</keyword>
<evidence type="ECO:0000256" key="1">
    <source>
        <dbReference type="ARBA" id="ARBA00004496"/>
    </source>
</evidence>
<dbReference type="GO" id="GO:0000290">
    <property type="term" value="P:deadenylation-dependent decapping of nuclear-transcribed mRNA"/>
    <property type="evidence" value="ECO:0007669"/>
    <property type="project" value="InterPro"/>
</dbReference>
<protein>
    <submittedName>
        <fullName evidence="4">Uncharacterized protein</fullName>
    </submittedName>
</protein>
<evidence type="ECO:0000256" key="3">
    <source>
        <dbReference type="ARBA" id="ARBA00022490"/>
    </source>
</evidence>
<comment type="similarity">
    <text evidence="2">Belongs to the DCP1 family.</text>
</comment>
<comment type="caution">
    <text evidence="4">The sequence shown here is derived from an EMBL/GenBank/DDBJ whole genome shotgun (WGS) entry which is preliminary data.</text>
</comment>
<dbReference type="GeneID" id="94839859"/>
<proteinExistence type="inferred from homology"/>
<dbReference type="InterPro" id="IPR010334">
    <property type="entry name" value="Dcp1"/>
</dbReference>
<evidence type="ECO:0000313" key="5">
    <source>
        <dbReference type="Proteomes" id="UP000179807"/>
    </source>
</evidence>
<dbReference type="RefSeq" id="XP_068358641.1">
    <property type="nucleotide sequence ID" value="XM_068505155.1"/>
</dbReference>
<reference evidence="4" key="1">
    <citation type="submission" date="2016-10" db="EMBL/GenBank/DDBJ databases">
        <authorList>
            <person name="Benchimol M."/>
            <person name="Almeida L.G."/>
            <person name="Vasconcelos A.T."/>
            <person name="Perreira-Neves A."/>
            <person name="Rosa I.A."/>
            <person name="Tasca T."/>
            <person name="Bogo M.R."/>
            <person name="de Souza W."/>
        </authorList>
    </citation>
    <scope>NUCLEOTIDE SEQUENCE [LARGE SCALE GENOMIC DNA]</scope>
    <source>
        <strain evidence="4">K</strain>
    </source>
</reference>
<evidence type="ECO:0000256" key="2">
    <source>
        <dbReference type="ARBA" id="ARBA00008778"/>
    </source>
</evidence>
<keyword evidence="3" id="KW-0963">Cytoplasm</keyword>
<dbReference type="InterPro" id="IPR011993">
    <property type="entry name" value="PH-like_dom_sf"/>
</dbReference>
<dbReference type="GO" id="GO:0008047">
    <property type="term" value="F:enzyme activator activity"/>
    <property type="evidence" value="ECO:0007669"/>
    <property type="project" value="InterPro"/>
</dbReference>
<dbReference type="GO" id="GO:0005737">
    <property type="term" value="C:cytoplasm"/>
    <property type="evidence" value="ECO:0007669"/>
    <property type="project" value="UniProtKB-SubCell"/>
</dbReference>
<dbReference type="Pfam" id="PF06058">
    <property type="entry name" value="DCP1"/>
    <property type="match status" value="1"/>
</dbReference>
<dbReference type="Proteomes" id="UP000179807">
    <property type="component" value="Unassembled WGS sequence"/>
</dbReference>
<gene>
    <name evidence="4" type="ORF">TRFO_26780</name>
</gene>
<name>A0A1J4K239_9EUKA</name>
<dbReference type="AlphaFoldDB" id="A0A1J4K239"/>
<accession>A0A1J4K239</accession>
<comment type="subcellular location">
    <subcellularLocation>
        <location evidence="1">Cytoplasm</location>
    </subcellularLocation>
</comment>
<dbReference type="EMBL" id="MLAK01000756">
    <property type="protein sequence ID" value="OHT05505.1"/>
    <property type="molecule type" value="Genomic_DNA"/>
</dbReference>
<organism evidence="4 5">
    <name type="scientific">Tritrichomonas foetus</name>
    <dbReference type="NCBI Taxonomy" id="1144522"/>
    <lineage>
        <taxon>Eukaryota</taxon>
        <taxon>Metamonada</taxon>
        <taxon>Parabasalia</taxon>
        <taxon>Tritrichomonadida</taxon>
        <taxon>Tritrichomonadidae</taxon>
        <taxon>Tritrichomonas</taxon>
    </lineage>
</organism>
<evidence type="ECO:0000313" key="4">
    <source>
        <dbReference type="EMBL" id="OHT05505.1"/>
    </source>
</evidence>